<feature type="domain" description="OmpR/PhoB-type" evidence="7">
    <location>
        <begin position="1"/>
        <end position="98"/>
    </location>
</feature>
<dbReference type="Gene3D" id="1.25.40.10">
    <property type="entry name" value="Tetratricopeptide repeat domain"/>
    <property type="match status" value="1"/>
</dbReference>
<dbReference type="Proteomes" id="UP000552644">
    <property type="component" value="Unassembled WGS sequence"/>
</dbReference>
<dbReference type="InterPro" id="IPR011990">
    <property type="entry name" value="TPR-like_helical_dom_sf"/>
</dbReference>
<dbReference type="Pfam" id="PF13191">
    <property type="entry name" value="AAA_16"/>
    <property type="match status" value="1"/>
</dbReference>
<feature type="compositionally biased region" description="Pro residues" evidence="6">
    <location>
        <begin position="272"/>
        <end position="306"/>
    </location>
</feature>
<keyword evidence="2" id="KW-0805">Transcription regulation</keyword>
<dbReference type="SUPFAM" id="SSF46894">
    <property type="entry name" value="C-terminal effector domain of the bipartite response regulators"/>
    <property type="match status" value="1"/>
</dbReference>
<evidence type="ECO:0000313" key="9">
    <source>
        <dbReference type="Proteomes" id="UP000552644"/>
    </source>
</evidence>
<dbReference type="InterPro" id="IPR036388">
    <property type="entry name" value="WH-like_DNA-bd_sf"/>
</dbReference>
<dbReference type="InterPro" id="IPR005158">
    <property type="entry name" value="BTAD"/>
</dbReference>
<dbReference type="InterPro" id="IPR041664">
    <property type="entry name" value="AAA_16"/>
</dbReference>
<dbReference type="InterPro" id="IPR001867">
    <property type="entry name" value="OmpR/PhoB-type_DNA-bd"/>
</dbReference>
<dbReference type="InterPro" id="IPR051677">
    <property type="entry name" value="AfsR-DnrI-RedD_regulator"/>
</dbReference>
<dbReference type="PROSITE" id="PS51755">
    <property type="entry name" value="OMPR_PHOB"/>
    <property type="match status" value="1"/>
</dbReference>
<comment type="caution">
    <text evidence="8">The sequence shown here is derived from an EMBL/GenBank/DDBJ whole genome shotgun (WGS) entry which is preliminary data.</text>
</comment>
<dbReference type="SMART" id="SM01043">
    <property type="entry name" value="BTAD"/>
    <property type="match status" value="1"/>
</dbReference>
<evidence type="ECO:0000256" key="5">
    <source>
        <dbReference type="PROSITE-ProRule" id="PRU01091"/>
    </source>
</evidence>
<dbReference type="EMBL" id="JACHJP010000017">
    <property type="protein sequence ID" value="MBB4920824.1"/>
    <property type="molecule type" value="Genomic_DNA"/>
</dbReference>
<keyword evidence="9" id="KW-1185">Reference proteome</keyword>
<dbReference type="PANTHER" id="PTHR35807">
    <property type="entry name" value="TRANSCRIPTIONAL REGULATOR REDD-RELATED"/>
    <property type="match status" value="1"/>
</dbReference>
<reference evidence="8 9" key="1">
    <citation type="submission" date="2020-08" db="EMBL/GenBank/DDBJ databases">
        <title>Genomic Encyclopedia of Type Strains, Phase III (KMG-III): the genomes of soil and plant-associated and newly described type strains.</title>
        <authorList>
            <person name="Whitman W."/>
        </authorList>
    </citation>
    <scope>NUCLEOTIDE SEQUENCE [LARGE SCALE GENOMIC DNA]</scope>
    <source>
        <strain evidence="8 9">CECT 8840</strain>
    </source>
</reference>
<dbReference type="Gene3D" id="3.40.50.300">
    <property type="entry name" value="P-loop containing nucleotide triphosphate hydrolases"/>
    <property type="match status" value="1"/>
</dbReference>
<gene>
    <name evidence="8" type="ORF">FHS44_007976</name>
</gene>
<name>A0A7W7QWG0_9ACTN</name>
<accession>A0A7W7QWG0</accession>
<keyword evidence="4" id="KW-0804">Transcription</keyword>
<evidence type="ECO:0000256" key="2">
    <source>
        <dbReference type="ARBA" id="ARBA00023015"/>
    </source>
</evidence>
<evidence type="ECO:0000256" key="6">
    <source>
        <dbReference type="SAM" id="MobiDB-lite"/>
    </source>
</evidence>
<evidence type="ECO:0000256" key="4">
    <source>
        <dbReference type="ARBA" id="ARBA00023163"/>
    </source>
</evidence>
<dbReference type="GO" id="GO:0000160">
    <property type="term" value="P:phosphorelay signal transduction system"/>
    <property type="evidence" value="ECO:0007669"/>
    <property type="project" value="InterPro"/>
</dbReference>
<dbReference type="CDD" id="cd15831">
    <property type="entry name" value="BTAD"/>
    <property type="match status" value="1"/>
</dbReference>
<comment type="similarity">
    <text evidence="1">Belongs to the AfsR/DnrI/RedD regulatory family.</text>
</comment>
<dbReference type="SMART" id="SM00862">
    <property type="entry name" value="Trans_reg_C"/>
    <property type="match status" value="1"/>
</dbReference>
<protein>
    <submittedName>
        <fullName evidence="8">DNA-binding SARP family transcriptional activator</fullName>
    </submittedName>
</protein>
<dbReference type="RefSeq" id="WP_184725495.1">
    <property type="nucleotide sequence ID" value="NZ_JACHJP010000017.1"/>
</dbReference>
<dbReference type="InterPro" id="IPR016032">
    <property type="entry name" value="Sig_transdc_resp-reg_C-effctor"/>
</dbReference>
<evidence type="ECO:0000259" key="7">
    <source>
        <dbReference type="PROSITE" id="PS51755"/>
    </source>
</evidence>
<dbReference type="AlphaFoldDB" id="A0A7W7QWG0"/>
<feature type="DNA-binding region" description="OmpR/PhoB-type" evidence="5">
    <location>
        <begin position="1"/>
        <end position="98"/>
    </location>
</feature>
<dbReference type="Pfam" id="PF03704">
    <property type="entry name" value="BTAD"/>
    <property type="match status" value="1"/>
</dbReference>
<feature type="region of interest" description="Disordered" evidence="6">
    <location>
        <begin position="255"/>
        <end position="365"/>
    </location>
</feature>
<evidence type="ECO:0000256" key="3">
    <source>
        <dbReference type="ARBA" id="ARBA00023125"/>
    </source>
</evidence>
<organism evidence="8 9">
    <name type="scientific">Streptosporangium saharense</name>
    <dbReference type="NCBI Taxonomy" id="1706840"/>
    <lineage>
        <taxon>Bacteria</taxon>
        <taxon>Bacillati</taxon>
        <taxon>Actinomycetota</taxon>
        <taxon>Actinomycetes</taxon>
        <taxon>Streptosporangiales</taxon>
        <taxon>Streptosporangiaceae</taxon>
        <taxon>Streptosporangium</taxon>
    </lineage>
</organism>
<dbReference type="PANTHER" id="PTHR35807:SF1">
    <property type="entry name" value="TRANSCRIPTIONAL REGULATOR REDD"/>
    <property type="match status" value="1"/>
</dbReference>
<keyword evidence="3 5" id="KW-0238">DNA-binding</keyword>
<dbReference type="GO" id="GO:0003677">
    <property type="term" value="F:DNA binding"/>
    <property type="evidence" value="ECO:0007669"/>
    <property type="project" value="UniProtKB-UniRule"/>
</dbReference>
<evidence type="ECO:0000256" key="1">
    <source>
        <dbReference type="ARBA" id="ARBA00005820"/>
    </source>
</evidence>
<dbReference type="SUPFAM" id="SSF48452">
    <property type="entry name" value="TPR-like"/>
    <property type="match status" value="1"/>
</dbReference>
<dbReference type="GO" id="GO:0006355">
    <property type="term" value="P:regulation of DNA-templated transcription"/>
    <property type="evidence" value="ECO:0007669"/>
    <property type="project" value="InterPro"/>
</dbReference>
<dbReference type="Pfam" id="PF00486">
    <property type="entry name" value="Trans_reg_C"/>
    <property type="match status" value="1"/>
</dbReference>
<dbReference type="Gene3D" id="1.10.10.10">
    <property type="entry name" value="Winged helix-like DNA-binding domain superfamily/Winged helix DNA-binding domain"/>
    <property type="match status" value="1"/>
</dbReference>
<proteinExistence type="inferred from homology"/>
<evidence type="ECO:0000313" key="8">
    <source>
        <dbReference type="EMBL" id="MBB4920824.1"/>
    </source>
</evidence>
<dbReference type="SUPFAM" id="SSF52540">
    <property type="entry name" value="P-loop containing nucleoside triphosphate hydrolases"/>
    <property type="match status" value="1"/>
</dbReference>
<sequence>MVFIRVLGSFAAEVNGETVHLGGPRQRGVLALLVAARGQVVPVDRMIEDLWREEAPARALLSLQAYVSNLRRLLEPGRPPRTPARLLVSASPGYALRLPPESVDAWRFEDLLTRSRTVADPHAAQVRLAEALGLWQGPAFAEVADEPWAATETARLNELRLVATELHVAAALRIGDPATVVPEAERLTRDEPLREEGWRLHALALWSSGRQADALATLRRARAIFAEELGLDPGPDLTALEEAILTQRTDLLRAAVPPPTRTASLPGTIPLPGTPSLPGIVPPTGTPSPPEAVLPGTAPHPVPGAVPPSEEESRAGAPLLPGTPSLPKPPHLPGAVPLPGTPKTEPLAGTPSLRETPPTPETPFFGRETELSALLTTATEAATDGARIALVTGEAGLGKSTLLEHLGSRLERDGWLVAVGHCPEIDGAPPAWAWTEVLRAVATATSPGEFADDLTPLLTDAGPVNADATAGRFRLRQAVWKWLATVATERPVAIVLDDLHWADAATLELLGGGLGTRAPILVVAAYRTDESEHLTETLASLARATPLRLALRGLDDAAVARLVRNECETDDETVAGIAERTGGNPFYVRESARLLNGEGALVALSEVPEGVRDVLRRRLARLPEGGVAVLRLAAVAGRESSVDVLVDAADTDEDGVLNALDAGVIAGLLSEPGPGRVRFVHALVRDTLVADVSRLRATRMHARIAAALETTGDIPALAHHYARAGSPKAVGYCVRAAELAEARYAHDVAADLLTDAVANSTDPQERIELYGRLLRAQIRAGAVAAARETRRQAVEYAESLGRDDLMISAFTAWTEPTPWQSRPYGTVDQPIVDRLNRLLKRTDLAPEVRVRLLIAYVDELIGEEDPTVLAAAREALDLATGPHLRAAALQVLARGHSGLSGRAELCRELVAIGTEHDLPVYRVTGLLNHAGAAAEANDPATIRRVATEALDLARVYRMPEAIGVAEVTLATLTLIEGRFAEAERLYIEAADSMRRAGSLHPGFLGLALTSIWLNNGTLGDHLDEVRALHEAFGPLVSDLLVLALHANGLTAEAHRVRTSDPIRPDYFFTFLMTVRAMAAIALEDRAAAEEIYTALLPHRDGPPAGATSLSVALRPVAHTLGTLALFLNRPQEATLHFTQSTTQATQWNAPHWTTP</sequence>
<dbReference type="InterPro" id="IPR027417">
    <property type="entry name" value="P-loop_NTPase"/>
</dbReference>